<dbReference type="PROSITE" id="PS51078">
    <property type="entry name" value="ICLR_ED"/>
    <property type="match status" value="1"/>
</dbReference>
<dbReference type="SMART" id="SM00346">
    <property type="entry name" value="HTH_ICLR"/>
    <property type="match status" value="1"/>
</dbReference>
<dbReference type="SUPFAM" id="SSF46785">
    <property type="entry name" value="Winged helix' DNA-binding domain"/>
    <property type="match status" value="1"/>
</dbReference>
<dbReference type="EMBL" id="JBHSTE010000001">
    <property type="protein sequence ID" value="MFC6331413.1"/>
    <property type="molecule type" value="Genomic_DNA"/>
</dbReference>
<protein>
    <submittedName>
        <fullName evidence="6">IclR family transcriptional regulator</fullName>
    </submittedName>
</protein>
<evidence type="ECO:0000256" key="1">
    <source>
        <dbReference type="ARBA" id="ARBA00023015"/>
    </source>
</evidence>
<dbReference type="Pfam" id="PF01614">
    <property type="entry name" value="IclR_C"/>
    <property type="match status" value="1"/>
</dbReference>
<feature type="domain" description="IclR-ED" evidence="5">
    <location>
        <begin position="66"/>
        <end position="249"/>
    </location>
</feature>
<keyword evidence="1" id="KW-0805">Transcription regulation</keyword>
<evidence type="ECO:0000256" key="3">
    <source>
        <dbReference type="ARBA" id="ARBA00023163"/>
    </source>
</evidence>
<organism evidence="6 7">
    <name type="scientific">Paenibacillus septentrionalis</name>
    <dbReference type="NCBI Taxonomy" id="429342"/>
    <lineage>
        <taxon>Bacteria</taxon>
        <taxon>Bacillati</taxon>
        <taxon>Bacillota</taxon>
        <taxon>Bacilli</taxon>
        <taxon>Bacillales</taxon>
        <taxon>Paenibacillaceae</taxon>
        <taxon>Paenibacillus</taxon>
    </lineage>
</organism>
<dbReference type="InterPro" id="IPR029016">
    <property type="entry name" value="GAF-like_dom_sf"/>
</dbReference>
<keyword evidence="7" id="KW-1185">Reference proteome</keyword>
<reference evidence="7" key="1">
    <citation type="journal article" date="2019" name="Int. J. Syst. Evol. Microbiol.">
        <title>The Global Catalogue of Microorganisms (GCM) 10K type strain sequencing project: providing services to taxonomists for standard genome sequencing and annotation.</title>
        <authorList>
            <consortium name="The Broad Institute Genomics Platform"/>
            <consortium name="The Broad Institute Genome Sequencing Center for Infectious Disease"/>
            <person name="Wu L."/>
            <person name="Ma J."/>
        </authorList>
    </citation>
    <scope>NUCLEOTIDE SEQUENCE [LARGE SCALE GENOMIC DNA]</scope>
    <source>
        <strain evidence="7">PCU 280</strain>
    </source>
</reference>
<dbReference type="PANTHER" id="PTHR30136">
    <property type="entry name" value="HELIX-TURN-HELIX TRANSCRIPTIONAL REGULATOR, ICLR FAMILY"/>
    <property type="match status" value="1"/>
</dbReference>
<evidence type="ECO:0000313" key="7">
    <source>
        <dbReference type="Proteomes" id="UP001596233"/>
    </source>
</evidence>
<proteinExistence type="predicted"/>
<dbReference type="SUPFAM" id="SSF55781">
    <property type="entry name" value="GAF domain-like"/>
    <property type="match status" value="1"/>
</dbReference>
<evidence type="ECO:0000313" key="6">
    <source>
        <dbReference type="EMBL" id="MFC6331413.1"/>
    </source>
</evidence>
<dbReference type="Pfam" id="PF09339">
    <property type="entry name" value="HTH_IclR"/>
    <property type="match status" value="1"/>
</dbReference>
<dbReference type="PANTHER" id="PTHR30136:SF7">
    <property type="entry name" value="HTH-TYPE TRANSCRIPTIONAL REGULATOR KDGR-RELATED"/>
    <property type="match status" value="1"/>
</dbReference>
<dbReference type="InterPro" id="IPR014757">
    <property type="entry name" value="Tscrpt_reg_IclR_C"/>
</dbReference>
<dbReference type="InterPro" id="IPR036390">
    <property type="entry name" value="WH_DNA-bd_sf"/>
</dbReference>
<gene>
    <name evidence="6" type="ORF">ACFP56_02180</name>
</gene>
<dbReference type="Proteomes" id="UP001596233">
    <property type="component" value="Unassembled WGS sequence"/>
</dbReference>
<dbReference type="InterPro" id="IPR036388">
    <property type="entry name" value="WH-like_DNA-bd_sf"/>
</dbReference>
<dbReference type="PROSITE" id="PS51077">
    <property type="entry name" value="HTH_ICLR"/>
    <property type="match status" value="1"/>
</dbReference>
<dbReference type="Gene3D" id="3.30.450.40">
    <property type="match status" value="1"/>
</dbReference>
<accession>A0ABW1V0C5</accession>
<name>A0ABW1V0C5_9BACL</name>
<dbReference type="Gene3D" id="1.10.10.10">
    <property type="entry name" value="Winged helix-like DNA-binding domain superfamily/Winged helix DNA-binding domain"/>
    <property type="match status" value="1"/>
</dbReference>
<evidence type="ECO:0000259" key="4">
    <source>
        <dbReference type="PROSITE" id="PS51077"/>
    </source>
</evidence>
<keyword evidence="2" id="KW-0238">DNA-binding</keyword>
<evidence type="ECO:0000256" key="2">
    <source>
        <dbReference type="ARBA" id="ARBA00023125"/>
    </source>
</evidence>
<feature type="domain" description="HTH iclR-type" evidence="4">
    <location>
        <begin position="4"/>
        <end position="65"/>
    </location>
</feature>
<dbReference type="InterPro" id="IPR005471">
    <property type="entry name" value="Tscrpt_reg_IclR_N"/>
</dbReference>
<comment type="caution">
    <text evidence="6">The sequence shown here is derived from an EMBL/GenBank/DDBJ whole genome shotgun (WGS) entry which is preliminary data.</text>
</comment>
<evidence type="ECO:0000259" key="5">
    <source>
        <dbReference type="PROSITE" id="PS51078"/>
    </source>
</evidence>
<dbReference type="InterPro" id="IPR050707">
    <property type="entry name" value="HTH_MetabolicPath_Reg"/>
</dbReference>
<dbReference type="RefSeq" id="WP_379230634.1">
    <property type="nucleotide sequence ID" value="NZ_JBHSTE010000001.1"/>
</dbReference>
<sequence>MPIIQSLDRALNILDLFDDQHRELKITEISSRLGLHKSTVHSLLKTLQLHGYIEQDDNGLYRLGMKLLEKGQLLLRGLDIREVSNGYLKKLSEETGQTVHLVIQDGAEGVYIDKVEGSKAAIRYSWIGRRIPLHSSAVGKVLAAYMEHVEREKLLENYTYSVHTSNTITTEDKFLAELEQVREKGIAYDREENEVGVRCIAAPIYNHSRKVVAAISMSTLVTSVNDQELQDLVLRLIETSKQISNGLGYREIG</sequence>
<keyword evidence="3" id="KW-0804">Transcription</keyword>